<reference evidence="2" key="2">
    <citation type="submission" date="2014-07" db="EMBL/GenBank/DDBJ databases">
        <title>Genetics and epidemiology of antimicrobial resistance in B. fragilis group.</title>
        <authorList>
            <person name="Sydenham T.V."/>
            <person name="Hasman H."/>
            <person name="Kemp M."/>
            <person name="Justesen U.S."/>
        </authorList>
    </citation>
    <scope>NUCLEOTIDE SEQUENCE [LARGE SCALE GENOMIC DNA]</scope>
    <source>
        <strain evidence="2">DCMOUH0018B</strain>
    </source>
</reference>
<dbReference type="PANTHER" id="PTHR38467:SF1">
    <property type="entry name" value="CONJUGATIVE TRANSFER: ASSEMBLY"/>
    <property type="match status" value="1"/>
</dbReference>
<accession>A0A0I9UW34</accession>
<proteinExistence type="predicted"/>
<comment type="caution">
    <text evidence="2">The sequence shown here is derived from an EMBL/GenBank/DDBJ whole genome shotgun (WGS) entry which is preliminary data.</text>
</comment>
<dbReference type="AlphaFoldDB" id="A0A0I9UW34"/>
<protein>
    <submittedName>
        <fullName evidence="2">Conjugal transfer protein</fullName>
    </submittedName>
</protein>
<reference evidence="2" key="1">
    <citation type="book" date="2014" name="THE 24TH EUROPEAN CONGRESS OF CLINICAL MICROBIOLOGY AND INFECTIOUS DISEASES" publisher="ECCMID 2014" city="Barcelona, Spain">
        <title>Identification of resistance genes in three multidrug-resistant Bacteroides fragilis isolates by whole genome sequencing.</title>
        <editorList>
            <person name="Unknown"/>
            <person name="A."/>
        </editorList>
        <authorList>
            <person name="Sydenham T.V."/>
            <person name="Hasman H."/>
            <person name="Wang M."/>
            <person name="Soki J."/>
            <person name="Nagy E."/>
            <person name="Justesen U.S."/>
        </authorList>
    </citation>
    <scope>NUCLEOTIDE SEQUENCE</scope>
    <source>
        <strain evidence="2">DCMOUH0018B</strain>
    </source>
</reference>
<dbReference type="EMBL" id="JMZZ02000031">
    <property type="protein sequence ID" value="KFX76544.1"/>
    <property type="molecule type" value="Genomic_DNA"/>
</dbReference>
<organism evidence="2">
    <name type="scientific">Bacteroides fragilis</name>
    <dbReference type="NCBI Taxonomy" id="817"/>
    <lineage>
        <taxon>Bacteria</taxon>
        <taxon>Pseudomonadati</taxon>
        <taxon>Bacteroidota</taxon>
        <taxon>Bacteroidia</taxon>
        <taxon>Bacteroidales</taxon>
        <taxon>Bacteroidaceae</taxon>
        <taxon>Bacteroides</taxon>
    </lineage>
</organism>
<dbReference type="InterPro" id="IPR053155">
    <property type="entry name" value="F-pilin_assembly_TraC"/>
</dbReference>
<evidence type="ECO:0000313" key="2">
    <source>
        <dbReference type="EMBL" id="KFX76544.1"/>
    </source>
</evidence>
<feature type="domain" description="TraG N-terminal Bacteroidetes" evidence="1">
    <location>
        <begin position="4"/>
        <end position="55"/>
    </location>
</feature>
<dbReference type="PATRIC" id="fig|817.53.peg.155"/>
<dbReference type="Pfam" id="PF12991">
    <property type="entry name" value="DUF3875"/>
    <property type="match status" value="1"/>
</dbReference>
<sequence length="56" mass="6116">MRSILKASTLESKFPIMAVEHGCIVSKDADITVAFRVTLPEVFSVSSAEYEAMHAT</sequence>
<gene>
    <name evidence="2" type="ORF">EE52_0200760</name>
</gene>
<name>A0A0I9UW34_BACFG</name>
<dbReference type="PANTHER" id="PTHR38467">
    <property type="match status" value="1"/>
</dbReference>
<dbReference type="InterPro" id="IPR024451">
    <property type="entry name" value="TraG_N_Bacteroidetes"/>
</dbReference>
<evidence type="ECO:0000259" key="1">
    <source>
        <dbReference type="Pfam" id="PF12991"/>
    </source>
</evidence>